<dbReference type="KEGG" id="rau:MC5_01995"/>
<proteinExistence type="predicted"/>
<organism evidence="2 3">
    <name type="scientific">Rickettsia australis (strain Cutlack)</name>
    <dbReference type="NCBI Taxonomy" id="1105110"/>
    <lineage>
        <taxon>Bacteria</taxon>
        <taxon>Pseudomonadati</taxon>
        <taxon>Pseudomonadota</taxon>
        <taxon>Alphaproteobacteria</taxon>
        <taxon>Rickettsiales</taxon>
        <taxon>Rickettsiaceae</taxon>
        <taxon>Rickettsieae</taxon>
        <taxon>Rickettsia</taxon>
        <taxon>spotted fever group</taxon>
    </lineage>
</organism>
<accession>H8K9R6</accession>
<feature type="coiled-coil region" evidence="1">
    <location>
        <begin position="14"/>
        <end position="54"/>
    </location>
</feature>
<dbReference type="AlphaFoldDB" id="H8K9R6"/>
<dbReference type="RefSeq" id="WP_014412324.1">
    <property type="nucleotide sequence ID" value="NC_017058.1"/>
</dbReference>
<keyword evidence="3" id="KW-1185">Reference proteome</keyword>
<sequence>MLNQGKKSIYDIVLDSTEQEINMLKDEIAFLLKNPVIKEDIERIEQRLGELESRIMT</sequence>
<protein>
    <submittedName>
        <fullName evidence="2">Uncharacterized protein</fullName>
    </submittedName>
</protein>
<name>H8K9R6_RICAC</name>
<reference evidence="3" key="1">
    <citation type="submission" date="2012-02" db="EMBL/GenBank/DDBJ databases">
        <title>Complete genome sequence of Rickettsia australis strain Cutlack.</title>
        <authorList>
            <person name="Johnson S.L."/>
            <person name="Munk A.C."/>
            <person name="Han S."/>
            <person name="Bruce D.C."/>
            <person name="Dasch G.A."/>
        </authorList>
    </citation>
    <scope>NUCLEOTIDE SEQUENCE [LARGE SCALE GENOMIC DNA]</scope>
    <source>
        <strain evidence="3">Cutlack</strain>
    </source>
</reference>
<keyword evidence="1" id="KW-0175">Coiled coil</keyword>
<evidence type="ECO:0000313" key="2">
    <source>
        <dbReference type="EMBL" id="AFC70786.1"/>
    </source>
</evidence>
<dbReference type="EMBL" id="CP003338">
    <property type="protein sequence ID" value="AFC70786.1"/>
    <property type="molecule type" value="Genomic_DNA"/>
</dbReference>
<dbReference type="HOGENOM" id="CLU_200546_0_0_5"/>
<dbReference type="Proteomes" id="UP000007589">
    <property type="component" value="Chromosome"/>
</dbReference>
<evidence type="ECO:0000313" key="3">
    <source>
        <dbReference type="Proteomes" id="UP000007589"/>
    </source>
</evidence>
<evidence type="ECO:0000256" key="1">
    <source>
        <dbReference type="SAM" id="Coils"/>
    </source>
</evidence>
<gene>
    <name evidence="2" type="ordered locus">MC5_01995</name>
</gene>